<dbReference type="InterPro" id="IPR023296">
    <property type="entry name" value="Glyco_hydro_beta-prop_sf"/>
</dbReference>
<name>A0AAU1UL71_9ACTN</name>
<comment type="catalytic activity">
    <reaction evidence="1">
        <text>Hydrolysis of terminal non-reducing alpha-L-arabinofuranoside residues in alpha-L-arabinosides.</text>
        <dbReference type="EC" id="3.2.1.55"/>
    </reaction>
</comment>
<evidence type="ECO:0000313" key="9">
    <source>
        <dbReference type="EMBL" id="WTS18000.1"/>
    </source>
</evidence>
<dbReference type="CDD" id="cd08987">
    <property type="entry name" value="GH62"/>
    <property type="match status" value="1"/>
</dbReference>
<reference evidence="9" key="1">
    <citation type="submission" date="2022-10" db="EMBL/GenBank/DDBJ databases">
        <title>The complete genomes of actinobacterial strains from the NBC collection.</title>
        <authorList>
            <person name="Joergensen T.S."/>
            <person name="Alvarez Arevalo M."/>
            <person name="Sterndorff E.B."/>
            <person name="Faurdal D."/>
            <person name="Vuksanovic O."/>
            <person name="Mourched A.-S."/>
            <person name="Charusanti P."/>
            <person name="Shaw S."/>
            <person name="Blin K."/>
            <person name="Weber T."/>
        </authorList>
    </citation>
    <scope>NUCLEOTIDE SEQUENCE</scope>
    <source>
        <strain evidence="9">NBC_00119</strain>
    </source>
</reference>
<evidence type="ECO:0000256" key="7">
    <source>
        <dbReference type="ARBA" id="ARBA00023295"/>
    </source>
</evidence>
<evidence type="ECO:0000256" key="4">
    <source>
        <dbReference type="ARBA" id="ARBA00022525"/>
    </source>
</evidence>
<dbReference type="GO" id="GO:0046373">
    <property type="term" value="P:L-arabinose metabolic process"/>
    <property type="evidence" value="ECO:0007669"/>
    <property type="project" value="InterPro"/>
</dbReference>
<accession>A0AAU1UL71</accession>
<dbReference type="AlphaFoldDB" id="A0AAU1UL71"/>
<dbReference type="PANTHER" id="PTHR40631">
    <property type="entry name" value="ALPHA-L-ARABINOFURANOSIDASE AXHA-2-RELATED"/>
    <property type="match status" value="1"/>
</dbReference>
<keyword evidence="5 8" id="KW-0732">Signal</keyword>
<keyword evidence="4" id="KW-0964">Secreted</keyword>
<dbReference type="SUPFAM" id="SSF75005">
    <property type="entry name" value="Arabinanase/levansucrase/invertase"/>
    <property type="match status" value="1"/>
</dbReference>
<evidence type="ECO:0000256" key="3">
    <source>
        <dbReference type="ARBA" id="ARBA00012670"/>
    </source>
</evidence>
<sequence length="351" mass="38579">MRGRGALVSVLAAVGALLVALGAAPTATAQGDDLTPSFTWSSSGPLIAPQPDATHPVVSVKDPSVVRYKGKWHVFATTADTSGGWSLVQTTFADWSQAGAARQTPLDTTAIGKGYRAAPQAFYFAPKKKWYLVYQTGLPSYSTTTDIDDPMSWSAPKNFQDSMPQIIKDNIGNGYWVDFWTVCDEEKCYLFSSDDNGHLYRSETTVKEFPNGFGNTKIVLQDDRFDLFEASNVYKIKGTADQYLLLVEAIGSDGRRYFRSWTSHGLDGQWTPLADTEANPFARSTNVSFPGGAWTKDISHGEMVRDGVDQTMEIDPCRLRFLYQGLDPSASGDYSQLPYRLGMLTQTNSSC</sequence>
<dbReference type="EC" id="3.2.1.55" evidence="3"/>
<dbReference type="GO" id="GO:0046556">
    <property type="term" value="F:alpha-L-arabinofuranosidase activity"/>
    <property type="evidence" value="ECO:0007669"/>
    <property type="project" value="UniProtKB-EC"/>
</dbReference>
<dbReference type="PANTHER" id="PTHR40631:SF2">
    <property type="entry name" value="ALPHA-L-ARABINOFURANOSIDASE"/>
    <property type="match status" value="1"/>
</dbReference>
<evidence type="ECO:0000256" key="5">
    <source>
        <dbReference type="ARBA" id="ARBA00022729"/>
    </source>
</evidence>
<organism evidence="9">
    <name type="scientific">Streptomyces sp. NBC_00119</name>
    <dbReference type="NCBI Taxonomy" id="2975659"/>
    <lineage>
        <taxon>Bacteria</taxon>
        <taxon>Bacillati</taxon>
        <taxon>Actinomycetota</taxon>
        <taxon>Actinomycetes</taxon>
        <taxon>Kitasatosporales</taxon>
        <taxon>Streptomycetaceae</taxon>
        <taxon>Streptomyces</taxon>
    </lineage>
</organism>
<dbReference type="GO" id="GO:0005576">
    <property type="term" value="C:extracellular region"/>
    <property type="evidence" value="ECO:0007669"/>
    <property type="project" value="UniProtKB-SubCell"/>
</dbReference>
<gene>
    <name evidence="9" type="ORF">OHU69_47525</name>
</gene>
<dbReference type="InterPro" id="IPR005193">
    <property type="entry name" value="GH62_arabinosidase"/>
</dbReference>
<evidence type="ECO:0000256" key="1">
    <source>
        <dbReference type="ARBA" id="ARBA00001462"/>
    </source>
</evidence>
<feature type="signal peptide" evidence="8">
    <location>
        <begin position="1"/>
        <end position="29"/>
    </location>
</feature>
<comment type="subcellular location">
    <subcellularLocation>
        <location evidence="2">Secreted</location>
    </subcellularLocation>
</comment>
<evidence type="ECO:0000256" key="8">
    <source>
        <dbReference type="SAM" id="SignalP"/>
    </source>
</evidence>
<proteinExistence type="predicted"/>
<protein>
    <recommendedName>
        <fullName evidence="3">non-reducing end alpha-L-arabinofuranosidase</fullName>
        <ecNumber evidence="3">3.2.1.55</ecNumber>
    </recommendedName>
</protein>
<dbReference type="Gene3D" id="2.115.10.20">
    <property type="entry name" value="Glycosyl hydrolase domain, family 43"/>
    <property type="match status" value="1"/>
</dbReference>
<evidence type="ECO:0000256" key="2">
    <source>
        <dbReference type="ARBA" id="ARBA00004613"/>
    </source>
</evidence>
<dbReference type="EMBL" id="CP108195">
    <property type="protein sequence ID" value="WTS18000.1"/>
    <property type="molecule type" value="Genomic_DNA"/>
</dbReference>
<keyword evidence="6 9" id="KW-0378">Hydrolase</keyword>
<feature type="chain" id="PRO_5043468507" description="non-reducing end alpha-L-arabinofuranosidase" evidence="8">
    <location>
        <begin position="30"/>
        <end position="351"/>
    </location>
</feature>
<keyword evidence="7" id="KW-0326">Glycosidase</keyword>
<evidence type="ECO:0000256" key="6">
    <source>
        <dbReference type="ARBA" id="ARBA00022801"/>
    </source>
</evidence>
<dbReference type="Pfam" id="PF03664">
    <property type="entry name" value="Glyco_hydro_62"/>
    <property type="match status" value="1"/>
</dbReference>